<protein>
    <recommendedName>
        <fullName evidence="1">ATPase dynein-related AAA domain-containing protein</fullName>
    </recommendedName>
</protein>
<keyword evidence="3" id="KW-1185">Reference proteome</keyword>
<name>A0A9P6T6E7_9BASI</name>
<feature type="domain" description="ATPase dynein-related AAA" evidence="1">
    <location>
        <begin position="110"/>
        <end position="254"/>
    </location>
</feature>
<accession>A0A9P6T6E7</accession>
<dbReference type="EMBL" id="MU167452">
    <property type="protein sequence ID" value="KAG0140334.1"/>
    <property type="molecule type" value="Genomic_DNA"/>
</dbReference>
<proteinExistence type="predicted"/>
<gene>
    <name evidence="2" type="ORF">CROQUDRAFT_674710</name>
</gene>
<dbReference type="OrthoDB" id="5186at2759"/>
<organism evidence="2 3">
    <name type="scientific">Cronartium quercuum f. sp. fusiforme G11</name>
    <dbReference type="NCBI Taxonomy" id="708437"/>
    <lineage>
        <taxon>Eukaryota</taxon>
        <taxon>Fungi</taxon>
        <taxon>Dikarya</taxon>
        <taxon>Basidiomycota</taxon>
        <taxon>Pucciniomycotina</taxon>
        <taxon>Pucciniomycetes</taxon>
        <taxon>Pucciniales</taxon>
        <taxon>Coleosporiaceae</taxon>
        <taxon>Cronartium</taxon>
    </lineage>
</organism>
<dbReference type="GO" id="GO:0005524">
    <property type="term" value="F:ATP binding"/>
    <property type="evidence" value="ECO:0007669"/>
    <property type="project" value="InterPro"/>
</dbReference>
<comment type="caution">
    <text evidence="2">The sequence shown here is derived from an EMBL/GenBank/DDBJ whole genome shotgun (WGS) entry which is preliminary data.</text>
</comment>
<evidence type="ECO:0000313" key="2">
    <source>
        <dbReference type="EMBL" id="KAG0140334.1"/>
    </source>
</evidence>
<feature type="domain" description="ATPase dynein-related AAA" evidence="1">
    <location>
        <begin position="798"/>
        <end position="925"/>
    </location>
</feature>
<dbReference type="GO" id="GO:0005737">
    <property type="term" value="C:cytoplasm"/>
    <property type="evidence" value="ECO:0007669"/>
    <property type="project" value="TreeGrafter"/>
</dbReference>
<dbReference type="GO" id="GO:0016887">
    <property type="term" value="F:ATP hydrolysis activity"/>
    <property type="evidence" value="ECO:0007669"/>
    <property type="project" value="InterPro"/>
</dbReference>
<dbReference type="PANTHER" id="PTHR21610:SF9">
    <property type="entry name" value="VON WILLEBRAND FACTOR A DOMAIN-CONTAINING PROTEIN 8"/>
    <property type="match status" value="1"/>
</dbReference>
<evidence type="ECO:0000259" key="1">
    <source>
        <dbReference type="Pfam" id="PF07728"/>
    </source>
</evidence>
<sequence>MTDSNLNRTRFRLNNLLEILSTSISFNKVKHHQNETSNHNLIGHLSIADVTLPIYQPINSPGRYPEPLSTHLLNNAFTLAHLRWLAQKSLLGQDVYLLEPTPSCPFTKRLALGFCALAKKEYEYLNIHSDLTEGDLKQARELIRSKDGTSSKLKFVDSAIVRAAKLGRVLILDGIHLAERGILPLLNNLLENREMNLEDGTHIIHPDKYENLIRQGSLPSNYISASRSFMVICIGVPVPPFIGHPLDPPFRSRFQVRHIDPLGSTLALAQPHPRHWLFTRFMELIIAIQLANDSRPSALGSSPPSLPNFPSNSLDKLRSILNIFIIEEKDTTKLSKDELNKLIQFLHPQLPYLSSRATELLNSHLKAAGLGTLDQSSDTTPIHTSASTGLLGYAFLNLRRLDLYQAIATFKSSTRTIECVVKCGPYELITIEEAFKGYILTPRLIYLFTIISQAHALDNDISLTPDTTQSSSSSSILIKAFGLVFGYQNVDRIHLYKEMTGRELLMRRSSDGSFDYSTLVSCALSKCSLVELCGIELLDQKISVIGNLLDGRSIELWDGNRVMKGNDEVIEDNINQQVIGKSFRVICSHHHFISENKWGNEELVNLVSIIKLIGMNEEEEKEIMIKTGINLNILNKLEHFVKEYRNFNNKQFKRFSTRVFYKVCYRLKQYKNEEKGLRNLLKNFLLFDFLNKNEKMDFEFCLNRSDILKSIEWDYQSPIISNDEKMLIFPVSKILCPIPKDQDKEEITLEEIRIPRDVIKDNDERIGLVPQMEWFFENRDQNGLMRNIAIDLLILRQHLCLLGNQGVGKNKIVDRLLMLAGKPREYIQLHRDSTVQQLMFQTKLVKGKIEYLDSPLLKAIRNGRIIIIDEVDKAPEFVISILKSLAEDGEMSLSDGRKIVFQKKSDMEIEMNKNFKMILLANRPGFPFLGHHFINLIGDGFNFYCIKNPDLESEIELITQLLKNNNKIKEHEKNGIFNVTNEKQKIIVRRLVNVFDKLRKSFENGLITYPFSLRAFPNDSLEVGMRNVFDFDLYRPETIDLVYEAMIENGFKVSKLGVERIRELEEIESVKSNKIEYLNTNKESKGKLIMFGKKEEDEGSSEVAEIGDRDENGDFGDDTWGGGSGMVDMSGMGARAGSRKILRRTNLYQMPDRSTNSIPDAVRERAKALTREELEKKLTDLSMRAGEVTYYGYYYKPVQAHIPQLVATLENLEAKEDERVWVKGQTDGEFDERKLVDGLIGESAIYKRRAIERPESGRPQLKPKRIRFVFDISSSMYRFQADGRLDRSCQTAIMIMEAFAMLQRPEKYVWDIVGHAGDSPEIDLVIGGNESVRTIAERWKVIEKIKTFSQYALAGDHTVEAIEKAVDKVAEMESDEAIVIVISDANFDRYGITPESLKAVMNKNKQVKTALIGIGEGSEINWYVESKKQNSDVCNHIQVH</sequence>
<dbReference type="Gene3D" id="3.40.50.300">
    <property type="entry name" value="P-loop containing nucleotide triphosphate hydrolases"/>
    <property type="match status" value="2"/>
</dbReference>
<evidence type="ECO:0000313" key="3">
    <source>
        <dbReference type="Proteomes" id="UP000886653"/>
    </source>
</evidence>
<dbReference type="SUPFAM" id="SSF52540">
    <property type="entry name" value="P-loop containing nucleoside triphosphate hydrolases"/>
    <property type="match status" value="2"/>
</dbReference>
<dbReference type="InterPro" id="IPR011704">
    <property type="entry name" value="ATPase_dyneun-rel_AAA"/>
</dbReference>
<reference evidence="2" key="1">
    <citation type="submission" date="2013-11" db="EMBL/GenBank/DDBJ databases">
        <title>Genome sequence of the fusiform rust pathogen reveals effectors for host alternation and coevolution with pine.</title>
        <authorList>
            <consortium name="DOE Joint Genome Institute"/>
            <person name="Smith K."/>
            <person name="Pendleton A."/>
            <person name="Kubisiak T."/>
            <person name="Anderson C."/>
            <person name="Salamov A."/>
            <person name="Aerts A."/>
            <person name="Riley R."/>
            <person name="Clum A."/>
            <person name="Lindquist E."/>
            <person name="Ence D."/>
            <person name="Campbell M."/>
            <person name="Kronenberg Z."/>
            <person name="Feau N."/>
            <person name="Dhillon B."/>
            <person name="Hamelin R."/>
            <person name="Burleigh J."/>
            <person name="Smith J."/>
            <person name="Yandell M."/>
            <person name="Nelson C."/>
            <person name="Grigoriev I."/>
            <person name="Davis J."/>
        </authorList>
    </citation>
    <scope>NUCLEOTIDE SEQUENCE</scope>
    <source>
        <strain evidence="2">G11</strain>
    </source>
</reference>
<dbReference type="InterPro" id="IPR036465">
    <property type="entry name" value="vWFA_dom_sf"/>
</dbReference>
<dbReference type="InterPro" id="IPR027417">
    <property type="entry name" value="P-loop_NTPase"/>
</dbReference>
<dbReference type="PANTHER" id="PTHR21610">
    <property type="entry name" value="VON WILLEBRAND FACTOR A DOMAIN-CONTAINING PROTEIN 8"/>
    <property type="match status" value="1"/>
</dbReference>
<dbReference type="InterPro" id="IPR039891">
    <property type="entry name" value="VWA8"/>
</dbReference>
<dbReference type="Pfam" id="PF07728">
    <property type="entry name" value="AAA_5"/>
    <property type="match status" value="2"/>
</dbReference>
<dbReference type="Proteomes" id="UP000886653">
    <property type="component" value="Unassembled WGS sequence"/>
</dbReference>
<dbReference type="SUPFAM" id="SSF53300">
    <property type="entry name" value="vWA-like"/>
    <property type="match status" value="1"/>
</dbReference>